<dbReference type="InterPro" id="IPR038557">
    <property type="entry name" value="RLR_C_sf"/>
</dbReference>
<gene>
    <name evidence="2" type="ORF">ANANG_G00283360</name>
</gene>
<proteinExistence type="predicted"/>
<organism evidence="2 3">
    <name type="scientific">Anguilla anguilla</name>
    <name type="common">European freshwater eel</name>
    <name type="synonym">Muraena anguilla</name>
    <dbReference type="NCBI Taxonomy" id="7936"/>
    <lineage>
        <taxon>Eukaryota</taxon>
        <taxon>Metazoa</taxon>
        <taxon>Chordata</taxon>
        <taxon>Craniata</taxon>
        <taxon>Vertebrata</taxon>
        <taxon>Euteleostomi</taxon>
        <taxon>Actinopterygii</taxon>
        <taxon>Neopterygii</taxon>
        <taxon>Teleostei</taxon>
        <taxon>Anguilliformes</taxon>
        <taxon>Anguillidae</taxon>
        <taxon>Anguilla</taxon>
    </lineage>
</organism>
<feature type="domain" description="RLR CTR" evidence="1">
    <location>
        <begin position="1"/>
        <end position="123"/>
    </location>
</feature>
<reference evidence="2" key="1">
    <citation type="submission" date="2021-01" db="EMBL/GenBank/DDBJ databases">
        <title>A chromosome-scale assembly of European eel, Anguilla anguilla.</title>
        <authorList>
            <person name="Henkel C."/>
            <person name="Jong-Raadsen S.A."/>
            <person name="Dufour S."/>
            <person name="Weltzien F.-A."/>
            <person name="Palstra A.P."/>
            <person name="Pelster B."/>
            <person name="Spaink H.P."/>
            <person name="Van Den Thillart G.E."/>
            <person name="Jansen H."/>
            <person name="Zahm M."/>
            <person name="Klopp C."/>
            <person name="Cedric C."/>
            <person name="Louis A."/>
            <person name="Berthelot C."/>
            <person name="Parey E."/>
            <person name="Roest Crollius H."/>
            <person name="Montfort J."/>
            <person name="Robinson-Rechavi M."/>
            <person name="Bucao C."/>
            <person name="Bouchez O."/>
            <person name="Gislard M."/>
            <person name="Lluch J."/>
            <person name="Milhes M."/>
            <person name="Lampietro C."/>
            <person name="Lopez Roques C."/>
            <person name="Donnadieu C."/>
            <person name="Braasch I."/>
            <person name="Desvignes T."/>
            <person name="Postlethwait J."/>
            <person name="Bobe J."/>
            <person name="Guiguen Y."/>
            <person name="Dirks R."/>
        </authorList>
    </citation>
    <scope>NUCLEOTIDE SEQUENCE</scope>
    <source>
        <strain evidence="2">Tag_6206</strain>
        <tissue evidence="2">Liver</tissue>
    </source>
</reference>
<dbReference type="InterPro" id="IPR021673">
    <property type="entry name" value="RLR_CTR"/>
</dbReference>
<evidence type="ECO:0000313" key="2">
    <source>
        <dbReference type="EMBL" id="KAG5831813.1"/>
    </source>
</evidence>
<evidence type="ECO:0000313" key="3">
    <source>
        <dbReference type="Proteomes" id="UP001044222"/>
    </source>
</evidence>
<dbReference type="EMBL" id="JAFIRN010000017">
    <property type="protein sequence ID" value="KAG5831813.1"/>
    <property type="molecule type" value="Genomic_DNA"/>
</dbReference>
<protein>
    <recommendedName>
        <fullName evidence="1">RLR CTR domain-containing protein</fullName>
    </recommendedName>
</protein>
<dbReference type="Pfam" id="PF11648">
    <property type="entry name" value="RIG-I_C-RD"/>
    <property type="match status" value="1"/>
</dbReference>
<keyword evidence="3" id="KW-1185">Reference proteome</keyword>
<comment type="caution">
    <text evidence="2">The sequence shown here is derived from an EMBL/GenBank/DDBJ whole genome shotgun (WGS) entry which is preliminary data.</text>
</comment>
<accession>A0A9D3LNR6</accession>
<name>A0A9D3LNR6_ANGAN</name>
<evidence type="ECO:0000259" key="1">
    <source>
        <dbReference type="PROSITE" id="PS51789"/>
    </source>
</evidence>
<dbReference type="Gene3D" id="2.170.150.30">
    <property type="entry name" value="RIG-I-like receptor, C-terminal regulatory domain"/>
    <property type="match status" value="1"/>
</dbReference>
<dbReference type="AlphaFoldDB" id="A0A9D3LNR6"/>
<sequence length="130" mass="15057">MACDWSGFTILMACDWLGFTILMACDWSGFMTLMACDWSGIYYKAGAKVELDRTFEDWEPGREISCANCGKEWGMEMIYKEVTLPNLGIKNFVLDSLGHRQSVKKWKDVPFCVEDFKYTDYVLKKFPDLL</sequence>
<dbReference type="Proteomes" id="UP001044222">
    <property type="component" value="Chromosome 17"/>
</dbReference>
<dbReference type="PROSITE" id="PS51789">
    <property type="entry name" value="RLR_CTR"/>
    <property type="match status" value="1"/>
</dbReference>